<dbReference type="GeneID" id="87484042"/>
<dbReference type="Gene3D" id="3.40.50.1820">
    <property type="entry name" value="alpha/beta hydrolase"/>
    <property type="match status" value="1"/>
</dbReference>
<dbReference type="RefSeq" id="WP_213607249.1">
    <property type="nucleotide sequence ID" value="NZ_CP074676.1"/>
</dbReference>
<dbReference type="InterPro" id="IPR001242">
    <property type="entry name" value="Condensation_dom"/>
</dbReference>
<evidence type="ECO:0000256" key="3">
    <source>
        <dbReference type="ARBA" id="ARBA00022553"/>
    </source>
</evidence>
<dbReference type="InterPro" id="IPR020845">
    <property type="entry name" value="AMP-binding_CS"/>
</dbReference>
<dbReference type="InterPro" id="IPR020802">
    <property type="entry name" value="TesA-like"/>
</dbReference>
<feature type="domain" description="Carrier" evidence="4">
    <location>
        <begin position="3589"/>
        <end position="3666"/>
    </location>
</feature>
<dbReference type="Gene3D" id="3.30.559.30">
    <property type="entry name" value="Nonribosomal peptide synthetase, condensation domain"/>
    <property type="match status" value="4"/>
</dbReference>
<evidence type="ECO:0000313" key="5">
    <source>
        <dbReference type="EMBL" id="QVL20731.1"/>
    </source>
</evidence>
<dbReference type="InterPro" id="IPR010071">
    <property type="entry name" value="AA_adenyl_dom"/>
</dbReference>
<dbReference type="InterPro" id="IPR045851">
    <property type="entry name" value="AMP-bd_C_sf"/>
</dbReference>
<evidence type="ECO:0000313" key="6">
    <source>
        <dbReference type="Proteomes" id="UP000678154"/>
    </source>
</evidence>
<dbReference type="InterPro" id="IPR025110">
    <property type="entry name" value="AMP-bd_C"/>
</dbReference>
<dbReference type="PROSITE" id="PS50075">
    <property type="entry name" value="CARRIER"/>
    <property type="match status" value="3"/>
</dbReference>
<dbReference type="NCBIfam" id="TIGR01733">
    <property type="entry name" value="AA-adenyl-dom"/>
    <property type="match status" value="3"/>
</dbReference>
<dbReference type="InterPro" id="IPR006162">
    <property type="entry name" value="Ppantetheine_attach_site"/>
</dbReference>
<dbReference type="PANTHER" id="PTHR45398:SF1">
    <property type="entry name" value="ENZYME, PUTATIVE (JCVI)-RELATED"/>
    <property type="match status" value="1"/>
</dbReference>
<comment type="cofactor">
    <cofactor evidence="1">
        <name>pantetheine 4'-phosphate</name>
        <dbReference type="ChEBI" id="CHEBI:47942"/>
    </cofactor>
</comment>
<feature type="domain" description="Carrier" evidence="4">
    <location>
        <begin position="1022"/>
        <end position="1097"/>
    </location>
</feature>
<dbReference type="CDD" id="cd19534">
    <property type="entry name" value="E_NRPS"/>
    <property type="match status" value="1"/>
</dbReference>
<accession>A0ABX8DWU5</accession>
<dbReference type="InterPro" id="IPR000873">
    <property type="entry name" value="AMP-dep_synth/lig_dom"/>
</dbReference>
<dbReference type="Pfam" id="PF00975">
    <property type="entry name" value="Thioesterase"/>
    <property type="match status" value="1"/>
</dbReference>
<dbReference type="InterPro" id="IPR023213">
    <property type="entry name" value="CAT-like_dom_sf"/>
</dbReference>
<dbReference type="InterPro" id="IPR001031">
    <property type="entry name" value="Thioesterase"/>
</dbReference>
<dbReference type="SUPFAM" id="SSF56801">
    <property type="entry name" value="Acetyl-CoA synthetase-like"/>
    <property type="match status" value="3"/>
</dbReference>
<dbReference type="InterPro" id="IPR042099">
    <property type="entry name" value="ANL_N_sf"/>
</dbReference>
<keyword evidence="6" id="KW-1185">Reference proteome</keyword>
<evidence type="ECO:0000256" key="2">
    <source>
        <dbReference type="ARBA" id="ARBA00022450"/>
    </source>
</evidence>
<dbReference type="InterPro" id="IPR029058">
    <property type="entry name" value="AB_hydrolase_fold"/>
</dbReference>
<name>A0ABX8DWU5_9PSED</name>
<dbReference type="InterPro" id="IPR020806">
    <property type="entry name" value="PKS_PP-bd"/>
</dbReference>
<dbReference type="CDD" id="cd17649">
    <property type="entry name" value="A_NRPS_PvdJ-like"/>
    <property type="match status" value="1"/>
</dbReference>
<dbReference type="Proteomes" id="UP000678154">
    <property type="component" value="Chromosome"/>
</dbReference>
<dbReference type="CDD" id="cd17643">
    <property type="entry name" value="A_NRPS_Cytc1-like"/>
    <property type="match status" value="2"/>
</dbReference>
<dbReference type="Pfam" id="PF00550">
    <property type="entry name" value="PP-binding"/>
    <property type="match status" value="3"/>
</dbReference>
<dbReference type="Gene3D" id="3.30.559.10">
    <property type="entry name" value="Chloramphenicol acetyltransferase-like domain"/>
    <property type="match status" value="4"/>
</dbReference>
<protein>
    <submittedName>
        <fullName evidence="5">Amino acid adenylation domain-containing protein</fullName>
    </submittedName>
</protein>
<dbReference type="SUPFAM" id="SSF52777">
    <property type="entry name" value="CoA-dependent acyltransferases"/>
    <property type="match status" value="8"/>
</dbReference>
<dbReference type="Gene3D" id="3.40.50.980">
    <property type="match status" value="4"/>
</dbReference>
<dbReference type="Gene3D" id="3.40.50.12780">
    <property type="entry name" value="N-terminal domain of ligase-like"/>
    <property type="match status" value="1"/>
</dbReference>
<sequence>MDKDMAARIAKRFITLPLDKRKVFLEKMLGEGVSPANLPIPQVQSEVETVPLSFAQERQWFLWQLEPQSAAYHICIALRMKGPLNANALERSFNALVARHQALRTTFTQTHDGPVQRIAPHLTLEIARHVLDTQTEAAVLAFVQAQTQAPFDLEHGPLLRIALASSAPDEHVLVLVQHHIVSDAASLEIMVSDLVQLYAGYSQGREVTLPELPIQYADYAIWQRRWMEAGERERQLQYWTEKLGGEQSVLELPLDRPRPSEQSHRGARLDVDLDHTVAQHLKHLAQSHNVTPFMLLLASFQTLLHRYSRQADIRVGVPVANRNRVETEGLIGFFVNTQVYKADFSTASSFEALLQQVKQTSLEAQQYQELPFGYLVEALQPTRSMSVTPLFQAMYNHRGLVNETRQASDHSDALQVENLQWDTHSAQFDLTLNTAESPTGFSASFTYATDLFDAATIERLARHWQNLLQAIVADPQQRVGELPLLDAREQQANLQQWNPAPAQFASQRCLHELIEAQAARAPGSIALTLGDAQLSYRELNERANQMAHALIAQGIGPEVLVGLACERSLEMVVGLLAILKAGGAYVPLDPAYPEDRLAYMMEDSGLSVVLAQSHLQLPVPQGVRTLLLDYDFTGYAASNPGLTLDPANLAYVIYTSGSTGKPKGALLAHHNVLRLFAATEHWFNFGPSDVWSLFHSYAFDFSVWEIFGALLYGGRLVIVPQATSRAPEEFFQLLCEQGVTVLNQTPSAFKQLMQVACAPAQAEMKPALRYVVFGGEALDVHSLRPWFERFGDQQPQLINMYGITETTVHVTYRPVSLADLAGDAASPIGEPIPDLSWYLLDADLNPVPKGAIGELYVGQAGLARGYLKRADLTATRFVPDPFSSRGERLYRTGDLARYRQDGIVEYVGRIDHQVKIRGFRIELGEIEARLAQQAAVREALVLAVDGPSGQQLVGYVVPQDASAEHTQLRDQLKAGLKAELPDYMVPTHLLFLEQWPLTANGKLDRRALPAPDASLLQAEYVAPQGELEQQIAALWQQMLGCERIGRTDDFFELGGHSLLATQVISRVRQVLGFDVALRTLFEHSRLADFVATLDALKRIDEPALVAVERGVPLPLSYAQERQWFLWQLDPQSSAYHLPAALRLRGHLDLKALQRSFDTLLARHESLRTHFTQKDDQLHQIVTHQPAMLIEQEDLTNQKDQIDTFVEVEINRLFALDQGPLLRVKLLQLAADDHVLIMTQHHIVSDAWSMQVMVDELISLYSAYSAGQDVVLPVLPIQYADYALWQREWMEAGERDRQLHYWLKQLSGEHSVITLPTDHARPPEQSFRGDHLALTLDQPLALSLKKLAQQRGITPFMLLMASFQMLLHRYNGQRDIRVGVPVANRNRMETERLIGFFVNTLVLKTEIESQHTVATLLDQVRNITLQAQAHQDLPFEQLVEALQPERSLSHNPLFQVMFSHQGETRGVQRQNALPNLDVEFLAWDKQTSQFDLMLHTTESAEGFSAVFTYATDLFEAATIERLARHWQNLLQAIVADPQQRVAELPLLDAREQQANLQQWNPAPAQFASQRCLHELIEAQAARAPGSIALTLGDAQLSYRELNERANQMAHALIAQGIGPEVLVGLACERSLEMVVGLLAILKAGGAYVPLDPAYPEDRLAYMMEDSGLSVVLAQSHLQLPVPQGVRTLLLDDDFGAFATHNPALSLDPANLAYVIYTSGSTGKPKGALLAHHNVLRLFAATEHWFAFGPSDVWSLFHSYAFDFSVWEIFGALLYGGRLVIVPQATSRAPEEFFQLLCEQGVTVLNQTPSAFKQLMQVACAPANAAAKPALRYVVFGGEALDVHSLRPWFERFGDQQPQLINMYGITETTVHVTYRPVSLADLAGDAASPIGEPIPDLSWYLLDADLNPVPKGAIGELYVGQAGLARGYLKRADLTATRFVPDPFSSRGERLYRTGDLARYRQDGIVEYVGRIDHQVKIRGFRIELGEIEARLAQQAAVREALVLAVDGPSGQQLVGYVVPQDASAEHTQLRDQLKAGLKAELPDYMVPTHLLFLEQWPLTANGKLDRRALPAPDASLLQREYVAPQTEMEKRIATLWQDVLKLPRIGLDDNFFELGGDSIISIQVVSRARQSGIRFSAKDLFQHQTIKSLASVAQVADTTQQIDQGPVLGTTPLLPIQQLFLLSDTPEPHHFNQSVMLEPSRPLDAAVLDHALHALLEHHDALRLVFSLDGEHPGARYLPVDPTCKLLWQAEVADEPALNEWANRAQASLNIQQGPLLRALLATLPDGQQRLLLVIHHLAVDGVSWRILFEDLQLAYQQRLVNQPTKLPGKTSSVKAWAEQLQGYARSEALQKELQYWQAQLQDVPTTLPCDRPHGSLLNRHARSVQSRLDTQLTRQLLQEAPAAYRTQINDLLLTALARVIGRWSGSPSSLIELEGHGREDLFDTIDLTRTVGWFTSVFPVKLTPASGMGESIKAIKEQLRAIPNKGIGYGALRFLGDGSARQALGELPVPRITFNYLGQFDASFDSNEGALFAPAAESTGANQSAHATLGNWLSLNGQVYGGELSMNWSFSSEMFEEATVQQLADAFCLELAAVIAHCRDPQHRGLTPSDFALARLGQPQLDRLPVPCSDVQDLYPLSPMQQGMLFHTLESNEASLYINQMSVPVIGLDPERFIAAWNTAIARHEILRTGFWSANELNEPLQVVYRHATLPVRRLARQATTFDEKALQRILEADCAEGFDLLQAPLTRLTLIDLGEHKHHLIWTSHHILMDGWSSSRLLGEVLELYHGRTPPAKRGQYRDHIQWLQNQSQASLEQFWKHKLHDLEGPTLLAGSIAPRPAGDLQGHAALYLHWDEARTQRLREQTQRLRITPNTLIQAVWLLLLQRYTGQPTVCFGATVAGRPASLPGAEEMLGLFINTLPIIQTPQPHMPLAQWLQALQTYNLEVRDQEHASLADVQRWSGQNGQALFDSIIVFENYPVDDRLQEAEQNQLSFGEVNSRDVTNFAMDLAINLGRTLKIEFLYLRNRFTEAATAQIRTSFETLLDALLDNPQATLGSLSMLSADEQQALAQHNQLAPPSRDPALLAECIRSHAERQPQRIAVTCADVQLSYGELETRANRLAHHLIAQGIGPEVCVGIALERSVDVIVAFYAVMKTGAAYVPLDIDYPQERVKWIVEDSRMPVLLTQRSLQHRFADAGAGTLITLDHLALDTYPASCPAPRADADNLAYLIYTSGSTGKPKGVAVSHGQIRMHCLAIAERYAMDASTRELLFMSFAFDGAQERWQSTLLGGGQLVLRDNRLWTAEETWQALHAHNIDIACFPPAYLQQLAEYAASVEAPPPAVRVYCFGGDAVAEANFELVKRALKPAYLTNGYGPTETVVTPLLWKVDASQQCGAVYAPIGTRVGRRTLYVLDDQLNPVPDGVAGELYLGGEGVARGYHQRPGLSAERFVADPFAGDGSRLYRTGDLVRQRADGVFDYLGRLDNQVKVRGFRIELGEIESRLRQQPGVTDAVVVARETGAGKQLIGYVVADDAGDLGERLRGALQVELPDYMVPAQILALAAFPLNPNGKLDRKALPDPDFKARAFIAPRNALEQGLAAIWQQVLEVEQVGVTDNFFELGGDSLRVLKVLSRVRSQPELGIELKLRDLIGKPTIAELSGYEAQVSSLDPLLLLNSPVEQARPLFCLHAGFGTVFDYEPLARRLEGQRSVYGLQCRMLLERSWEDESLEAMAIDYAQYIRQKQASGPYHLLGWSLGGTLAVLVAQELEKQGQRVGFLGLVDSFLPSSAPAQPAADEDWSEDLGSFLGVIMGVPSDALPVLQVRASSPANHLETVIAQVQAQVISASAFASIGAEELAHTFRVAMKLKALSETIEGLPATQVPAQCWWARAGAGQTQLRLVQAQLNEPVAAGHYDMLKHPELLRRVLEQLQESHSVTC</sequence>
<dbReference type="SUPFAM" id="SSF53474">
    <property type="entry name" value="alpha/beta-Hydrolases"/>
    <property type="match status" value="1"/>
</dbReference>
<organism evidence="5 6">
    <name type="scientific">Pseudomonas qingdaonensis</name>
    <dbReference type="NCBI Taxonomy" id="2056231"/>
    <lineage>
        <taxon>Bacteria</taxon>
        <taxon>Pseudomonadati</taxon>
        <taxon>Pseudomonadota</taxon>
        <taxon>Gammaproteobacteria</taxon>
        <taxon>Pseudomonadales</taxon>
        <taxon>Pseudomonadaceae</taxon>
        <taxon>Pseudomonas</taxon>
    </lineage>
</organism>
<dbReference type="NCBIfam" id="TIGR01720">
    <property type="entry name" value="NRPS-para261"/>
    <property type="match status" value="1"/>
</dbReference>
<proteinExistence type="predicted"/>
<dbReference type="CDD" id="cd19531">
    <property type="entry name" value="LCL_NRPS-like"/>
    <property type="match status" value="2"/>
</dbReference>
<dbReference type="CDD" id="cd19543">
    <property type="entry name" value="DCL_NRPS"/>
    <property type="match status" value="1"/>
</dbReference>
<feature type="domain" description="Carrier" evidence="4">
    <location>
        <begin position="2083"/>
        <end position="2157"/>
    </location>
</feature>
<dbReference type="PROSITE" id="PS00455">
    <property type="entry name" value="AMP_BINDING"/>
    <property type="match status" value="3"/>
</dbReference>
<keyword evidence="3" id="KW-0597">Phosphoprotein</keyword>
<dbReference type="Gene3D" id="1.10.1200.10">
    <property type="entry name" value="ACP-like"/>
    <property type="match status" value="3"/>
</dbReference>
<evidence type="ECO:0000259" key="4">
    <source>
        <dbReference type="PROSITE" id="PS50075"/>
    </source>
</evidence>
<gene>
    <name evidence="5" type="ORF">KH389_09195</name>
</gene>
<dbReference type="PANTHER" id="PTHR45398">
    <property type="match status" value="1"/>
</dbReference>
<dbReference type="SUPFAM" id="SSF47336">
    <property type="entry name" value="ACP-like"/>
    <property type="match status" value="3"/>
</dbReference>
<dbReference type="Pfam" id="PF00501">
    <property type="entry name" value="AMP-binding"/>
    <property type="match status" value="3"/>
</dbReference>
<dbReference type="EMBL" id="CP074676">
    <property type="protein sequence ID" value="QVL20731.1"/>
    <property type="molecule type" value="Genomic_DNA"/>
</dbReference>
<dbReference type="NCBIfam" id="NF003417">
    <property type="entry name" value="PRK04813.1"/>
    <property type="match status" value="3"/>
</dbReference>
<dbReference type="InterPro" id="IPR036736">
    <property type="entry name" value="ACP-like_sf"/>
</dbReference>
<evidence type="ECO:0000256" key="1">
    <source>
        <dbReference type="ARBA" id="ARBA00001957"/>
    </source>
</evidence>
<dbReference type="Pfam" id="PF00668">
    <property type="entry name" value="Condensation"/>
    <property type="match status" value="4"/>
</dbReference>
<keyword evidence="2" id="KW-0596">Phosphopantetheine</keyword>
<dbReference type="Pfam" id="PF13193">
    <property type="entry name" value="AMP-binding_C"/>
    <property type="match status" value="3"/>
</dbReference>
<dbReference type="InterPro" id="IPR010060">
    <property type="entry name" value="NRPS_synth"/>
</dbReference>
<dbReference type="InterPro" id="IPR009081">
    <property type="entry name" value="PP-bd_ACP"/>
</dbReference>
<dbReference type="Gene3D" id="3.30.300.30">
    <property type="match status" value="3"/>
</dbReference>
<dbReference type="SMART" id="SM00823">
    <property type="entry name" value="PKS_PP"/>
    <property type="match status" value="3"/>
</dbReference>
<dbReference type="Gene3D" id="2.30.38.10">
    <property type="entry name" value="Luciferase, Domain 3"/>
    <property type="match status" value="2"/>
</dbReference>
<dbReference type="SMART" id="SM00824">
    <property type="entry name" value="PKS_TE"/>
    <property type="match status" value="1"/>
</dbReference>
<dbReference type="PROSITE" id="PS00012">
    <property type="entry name" value="PHOSPHOPANTETHEINE"/>
    <property type="match status" value="3"/>
</dbReference>
<reference evidence="5 6" key="1">
    <citation type="journal article" date="2016" name="J. Hazard. Mater.">
        <title>A newly isolated Pseudomonas putida S-1 strain for batch-mode-propanethiol degradation and continuous treatment of propanethiol-containing waste gas.</title>
        <authorList>
            <person name="Chen D.Z."/>
            <person name="Sun Y.M."/>
            <person name="Han L.M."/>
            <person name="Chen J."/>
            <person name="Ye J.X."/>
            <person name="Chen J.M."/>
        </authorList>
    </citation>
    <scope>NUCLEOTIDE SEQUENCE [LARGE SCALE GENOMIC DNA]</scope>
    <source>
        <strain evidence="5 6">S-1</strain>
    </source>
</reference>